<sequence length="1287" mass="142224">MSDWDPNAIKVLLRQTAQRLGQLQERKDSQTQITRRDIAKLLQQGNIELARAKAQNLIHDDATSDLLEMVEMYVGVVIEHVAELAEGRNRTTVTVEAASNIVFAAPHMESRELNVVREMLIQRMGPEFARITSDPHNTLVSPKIIQMVSIPLPSVARINDCLYDIAKAYGIRWSPEPRREDILHSISEILGSQSSPIVDLPRLRKLCSQGIPDDPPWLRPRIWRLFFGTLPVLKSTWVKETEKQRNNYYELVTRILSPVSDSAPPSTHLTLSDATILNISESLSRLPVELFCGLESEPDRSHPCPLDDSADQNDMINCSKALDSRLQEIRGLNTSVLKPVGIPEIRLEIDNPHFDQSTPASSVDSIASFKPNAPTTLLHSNLLTQSNAHPKHLSSLLRLLYLHSSLNPANQSPHLPSLLVPLYCAVTKEVEPQDVAHAEADTFWLFEAIIGEFSELEDEGGGKVWMKKFGQRLLSVDPELSESLHIKGLDPALPHYSYRWLATLLTQTLPLGAVYPVWDVLFSYPMRTRDIDPKLEFLVDVCTSLLIRARTPLFRLGKPQHKAPGLWNEEHIAFHPPSPLRPWELSDAFLEGMTLLQSYPINSAGGIERVLQTANDLAERRIQHSRSQKSENLSLSARLKNTMWKGFTNQVTTAEESPEESDEESEEDSPDDGNETETPDAPGLTSRLTNTMWRGITNQSSMEVPPSPTGSSSPLRSSSPPPVLSLSPSQQVPEPPEENTIPTPPSQNPGLWSYAGKFKDSDTIATFTKVSTNWRAKALNAWSNRQGTSLVQNDMLSPSSTTSELPPATNRWIPPDSESHPGGTNRRGSLPDVESSPYSPPPRPSFFRSPRESFLPQPRRQEAPTNLEMSSEPDSSYVHKSKASLASLTAFQSYQSSSPPTQPKSGPRPLLLNSHSLLTAPKSPRLAHLDNSVPNSRGQWSEVMLAKGHALRQASVTSLSSLSPSEALNRPYARSRTNSRSDHDSDGGSRRVAINRKSVSPMAPLSRSPRPQWMPPISSVNSPDIGSPSAGGRHGLGQNLPTTEDTSKTRSDQGIEVFDSPTTISSPAIPHTPVTAISSGTIDVHIVNDSHHHGSSLSFSDSPLEPPTPSRIVIRKKTPPPQEADRTSDSSLSQTPSSRGPRVRSKKYVTRPTNIRTRENIRAGAAAEHRTLNPNDGLDEIYEIATTPRASHFGSSDPSSASSKSPHSPTFPPSRKSSNDTESRLPKLSNENDSQHRKGVTEGYSIRNRKVSTSSREPRRRESAAEEGDDEGYDDLLSAYESEDNRK</sequence>
<dbReference type="Proteomes" id="UP000790377">
    <property type="component" value="Unassembled WGS sequence"/>
</dbReference>
<keyword evidence="2" id="KW-1185">Reference proteome</keyword>
<comment type="caution">
    <text evidence="1">The sequence shown here is derived from an EMBL/GenBank/DDBJ whole genome shotgun (WGS) entry which is preliminary data.</text>
</comment>
<evidence type="ECO:0000313" key="2">
    <source>
        <dbReference type="Proteomes" id="UP000790377"/>
    </source>
</evidence>
<name>A0ACB8APX5_9AGAM</name>
<reference evidence="1" key="1">
    <citation type="journal article" date="2021" name="New Phytol.">
        <title>Evolutionary innovations through gain and loss of genes in the ectomycorrhizal Boletales.</title>
        <authorList>
            <person name="Wu G."/>
            <person name="Miyauchi S."/>
            <person name="Morin E."/>
            <person name="Kuo A."/>
            <person name="Drula E."/>
            <person name="Varga T."/>
            <person name="Kohler A."/>
            <person name="Feng B."/>
            <person name="Cao Y."/>
            <person name="Lipzen A."/>
            <person name="Daum C."/>
            <person name="Hundley H."/>
            <person name="Pangilinan J."/>
            <person name="Johnson J."/>
            <person name="Barry K."/>
            <person name="LaButti K."/>
            <person name="Ng V."/>
            <person name="Ahrendt S."/>
            <person name="Min B."/>
            <person name="Choi I.G."/>
            <person name="Park H."/>
            <person name="Plett J.M."/>
            <person name="Magnuson J."/>
            <person name="Spatafora J.W."/>
            <person name="Nagy L.G."/>
            <person name="Henrissat B."/>
            <person name="Grigoriev I.V."/>
            <person name="Yang Z.L."/>
            <person name="Xu J."/>
            <person name="Martin F.M."/>
        </authorList>
    </citation>
    <scope>NUCLEOTIDE SEQUENCE</scope>
    <source>
        <strain evidence="1">ATCC 28755</strain>
    </source>
</reference>
<dbReference type="EMBL" id="MU267606">
    <property type="protein sequence ID" value="KAH7914974.1"/>
    <property type="molecule type" value="Genomic_DNA"/>
</dbReference>
<accession>A0ACB8APX5</accession>
<protein>
    <submittedName>
        <fullName evidence="1">Regulator of Vps4 activity in the MVB pathway-domain-containing protein</fullName>
    </submittedName>
</protein>
<evidence type="ECO:0000313" key="1">
    <source>
        <dbReference type="EMBL" id="KAH7914974.1"/>
    </source>
</evidence>
<organism evidence="1 2">
    <name type="scientific">Hygrophoropsis aurantiaca</name>
    <dbReference type="NCBI Taxonomy" id="72124"/>
    <lineage>
        <taxon>Eukaryota</taxon>
        <taxon>Fungi</taxon>
        <taxon>Dikarya</taxon>
        <taxon>Basidiomycota</taxon>
        <taxon>Agaricomycotina</taxon>
        <taxon>Agaricomycetes</taxon>
        <taxon>Agaricomycetidae</taxon>
        <taxon>Boletales</taxon>
        <taxon>Coniophorineae</taxon>
        <taxon>Hygrophoropsidaceae</taxon>
        <taxon>Hygrophoropsis</taxon>
    </lineage>
</organism>
<gene>
    <name evidence="1" type="ORF">BJ138DRAFT_1176888</name>
</gene>
<proteinExistence type="predicted"/>